<gene>
    <name evidence="1" type="ORF">PAXRUDRAFT_545420</name>
</gene>
<dbReference type="Proteomes" id="UP000054538">
    <property type="component" value="Unassembled WGS sequence"/>
</dbReference>
<name>A0A0D0E028_9AGAM</name>
<dbReference type="HOGENOM" id="CLU_1272665_0_0_1"/>
<protein>
    <submittedName>
        <fullName evidence="1">Uncharacterized protein</fullName>
    </submittedName>
</protein>
<keyword evidence="2" id="KW-1185">Reference proteome</keyword>
<organism evidence="1 2">
    <name type="scientific">Paxillus rubicundulus Ve08.2h10</name>
    <dbReference type="NCBI Taxonomy" id="930991"/>
    <lineage>
        <taxon>Eukaryota</taxon>
        <taxon>Fungi</taxon>
        <taxon>Dikarya</taxon>
        <taxon>Basidiomycota</taxon>
        <taxon>Agaricomycotina</taxon>
        <taxon>Agaricomycetes</taxon>
        <taxon>Agaricomycetidae</taxon>
        <taxon>Boletales</taxon>
        <taxon>Paxilineae</taxon>
        <taxon>Paxillaceae</taxon>
        <taxon>Paxillus</taxon>
    </lineage>
</organism>
<dbReference type="InParanoid" id="A0A0D0E028"/>
<reference evidence="1 2" key="1">
    <citation type="submission" date="2014-04" db="EMBL/GenBank/DDBJ databases">
        <authorList>
            <consortium name="DOE Joint Genome Institute"/>
            <person name="Kuo A."/>
            <person name="Kohler A."/>
            <person name="Jargeat P."/>
            <person name="Nagy L.G."/>
            <person name="Floudas D."/>
            <person name="Copeland A."/>
            <person name="Barry K.W."/>
            <person name="Cichocki N."/>
            <person name="Veneault-Fourrey C."/>
            <person name="LaButti K."/>
            <person name="Lindquist E.A."/>
            <person name="Lipzen A."/>
            <person name="Lundell T."/>
            <person name="Morin E."/>
            <person name="Murat C."/>
            <person name="Sun H."/>
            <person name="Tunlid A."/>
            <person name="Henrissat B."/>
            <person name="Grigoriev I.V."/>
            <person name="Hibbett D.S."/>
            <person name="Martin F."/>
            <person name="Nordberg H.P."/>
            <person name="Cantor M.N."/>
            <person name="Hua S.X."/>
        </authorList>
    </citation>
    <scope>NUCLEOTIDE SEQUENCE [LARGE SCALE GENOMIC DNA]</scope>
    <source>
        <strain evidence="1 2">Ve08.2h10</strain>
    </source>
</reference>
<sequence>MLLGSKEHPLIEELIQLIRLIRRPGTSRLRFAVSRLWLSGTLPCRSADIHSIASLPVLVSEARCMVWPMRRLFRAPDTVPDLTTPSSHPDLLGLICKGGCNATEDQTIAMYAAAIAMARKERSGERKNKIKLCKPHDAAIHPVHGGYRRDMAPQPAIPLGTNVLMQTSSGQIRSFGEDALEIPRIYKSDRWAGHRASTLLYALFGHAQECRYMHMYI</sequence>
<accession>A0A0D0E028</accession>
<evidence type="ECO:0000313" key="1">
    <source>
        <dbReference type="EMBL" id="KIK92959.1"/>
    </source>
</evidence>
<proteinExistence type="predicted"/>
<dbReference type="EMBL" id="KN825226">
    <property type="protein sequence ID" value="KIK92959.1"/>
    <property type="molecule type" value="Genomic_DNA"/>
</dbReference>
<dbReference type="AlphaFoldDB" id="A0A0D0E028"/>
<evidence type="ECO:0000313" key="2">
    <source>
        <dbReference type="Proteomes" id="UP000054538"/>
    </source>
</evidence>
<reference evidence="2" key="2">
    <citation type="submission" date="2015-01" db="EMBL/GenBank/DDBJ databases">
        <title>Evolutionary Origins and Diversification of the Mycorrhizal Mutualists.</title>
        <authorList>
            <consortium name="DOE Joint Genome Institute"/>
            <consortium name="Mycorrhizal Genomics Consortium"/>
            <person name="Kohler A."/>
            <person name="Kuo A."/>
            <person name="Nagy L.G."/>
            <person name="Floudas D."/>
            <person name="Copeland A."/>
            <person name="Barry K.W."/>
            <person name="Cichocki N."/>
            <person name="Veneault-Fourrey C."/>
            <person name="LaButti K."/>
            <person name="Lindquist E.A."/>
            <person name="Lipzen A."/>
            <person name="Lundell T."/>
            <person name="Morin E."/>
            <person name="Murat C."/>
            <person name="Riley R."/>
            <person name="Ohm R."/>
            <person name="Sun H."/>
            <person name="Tunlid A."/>
            <person name="Henrissat B."/>
            <person name="Grigoriev I.V."/>
            <person name="Hibbett D.S."/>
            <person name="Martin F."/>
        </authorList>
    </citation>
    <scope>NUCLEOTIDE SEQUENCE [LARGE SCALE GENOMIC DNA]</scope>
    <source>
        <strain evidence="2">Ve08.2h10</strain>
    </source>
</reference>